<comment type="function">
    <text evidence="12 13">Plays a role in pre-mRNA splicing as a core component of the spliceosomal U1, U2, U4 and U5 small nuclear ribonucleoproteins (snRNPs), the building blocks of the spliceosome. Component of both the pre-catalytic spliceosome B complex and activated spliceosome C complexes. As a component of the minor spliceosome, involved in the splicing of U12-type introns in pre-mRNAs. As part of the U7 snRNP it is involved in histone 3'-end processing.</text>
</comment>
<dbReference type="PANTHER" id="PTHR11193">
    <property type="entry name" value="SMALL NUCLEAR RIBONUCLEOPROTEIN E"/>
    <property type="match status" value="1"/>
</dbReference>
<dbReference type="GO" id="GO:0003723">
    <property type="term" value="F:RNA binding"/>
    <property type="evidence" value="ECO:0007669"/>
    <property type="project" value="UniProtKB-KW"/>
</dbReference>
<comment type="similarity">
    <text evidence="2 13">Belongs to the snRNP Sm proteins family.</text>
</comment>
<keyword evidence="7 13" id="KW-0694">RNA-binding</keyword>
<evidence type="ECO:0000256" key="11">
    <source>
        <dbReference type="ARBA" id="ARBA00030143"/>
    </source>
</evidence>
<dbReference type="Proteomes" id="UP000233160">
    <property type="component" value="Unassembled WGS sequence"/>
</dbReference>
<keyword evidence="5 13" id="KW-0507">mRNA processing</keyword>
<keyword evidence="6 13" id="KW-0747">Spliceosome</keyword>
<dbReference type="GO" id="GO:0005685">
    <property type="term" value="C:U1 snRNP"/>
    <property type="evidence" value="ECO:0007669"/>
    <property type="project" value="UniProtKB-UniRule"/>
</dbReference>
<dbReference type="InterPro" id="IPR010920">
    <property type="entry name" value="LSM_dom_sf"/>
</dbReference>
<proteinExistence type="inferred from homology"/>
<dbReference type="GO" id="GO:0005682">
    <property type="term" value="C:U5 snRNP"/>
    <property type="evidence" value="ECO:0007669"/>
    <property type="project" value="UniProtKB-UniRule"/>
</dbReference>
<evidence type="ECO:0000256" key="8">
    <source>
        <dbReference type="ARBA" id="ARBA00023187"/>
    </source>
</evidence>
<dbReference type="AlphaFoldDB" id="A0A2K6GYK4"/>
<dbReference type="InterPro" id="IPR027078">
    <property type="entry name" value="snRNP-E"/>
</dbReference>
<evidence type="ECO:0000256" key="3">
    <source>
        <dbReference type="ARBA" id="ARBA00022037"/>
    </source>
</evidence>
<keyword evidence="9 13" id="KW-0539">Nucleus</keyword>
<protein>
    <recommendedName>
        <fullName evidence="3 13">Small nuclear ribonucleoprotein E</fullName>
        <shortName evidence="13">snRNP-E</shortName>
    </recommendedName>
    <alternativeName>
        <fullName evidence="11 13">Sm protein E</fullName>
    </alternativeName>
</protein>
<dbReference type="CDD" id="cd01718">
    <property type="entry name" value="Sm_E"/>
    <property type="match status" value="1"/>
</dbReference>
<evidence type="ECO:0000256" key="4">
    <source>
        <dbReference type="ARBA" id="ARBA00022490"/>
    </source>
</evidence>
<reference evidence="14" key="1">
    <citation type="submission" date="2025-08" db="UniProtKB">
        <authorList>
            <consortium name="Ensembl"/>
        </authorList>
    </citation>
    <scope>IDENTIFICATION</scope>
</reference>
<evidence type="ECO:0000256" key="9">
    <source>
        <dbReference type="ARBA" id="ARBA00023242"/>
    </source>
</evidence>
<evidence type="ECO:0000256" key="2">
    <source>
        <dbReference type="ARBA" id="ARBA00006850"/>
    </source>
</evidence>
<dbReference type="GO" id="GO:0005829">
    <property type="term" value="C:cytosol"/>
    <property type="evidence" value="ECO:0007669"/>
    <property type="project" value="UniProtKB-SubCell"/>
</dbReference>
<dbReference type="GO" id="GO:0046540">
    <property type="term" value="C:U4/U6 x U5 tri-snRNP complex"/>
    <property type="evidence" value="ECO:0007669"/>
    <property type="project" value="UniProtKB-UniRule"/>
</dbReference>
<evidence type="ECO:0000256" key="12">
    <source>
        <dbReference type="ARBA" id="ARBA00045276"/>
    </source>
</evidence>
<keyword evidence="10 13" id="KW-0687">Ribonucleoprotein</keyword>
<evidence type="ECO:0000313" key="14">
    <source>
        <dbReference type="Ensembl" id="ENSPCOP00000031341.1"/>
    </source>
</evidence>
<evidence type="ECO:0000256" key="10">
    <source>
        <dbReference type="ARBA" id="ARBA00023274"/>
    </source>
</evidence>
<evidence type="ECO:0000313" key="15">
    <source>
        <dbReference type="Proteomes" id="UP000233160"/>
    </source>
</evidence>
<comment type="subcellular location">
    <subcellularLocation>
        <location evidence="13">Cytoplasm</location>
        <location evidence="13">Cytosol</location>
    </subcellularLocation>
    <subcellularLocation>
        <location evidence="1 13">Nucleus</location>
    </subcellularLocation>
    <text evidence="13">SMN-mediated assembly into core snRNPs occurs in the cytosol before SMN-mediated transport to the nucleus to be included in spliceosomes.</text>
</comment>
<evidence type="ECO:0000256" key="13">
    <source>
        <dbReference type="RuleBase" id="RU365053"/>
    </source>
</evidence>
<dbReference type="GO" id="GO:0005686">
    <property type="term" value="C:U2 snRNP"/>
    <property type="evidence" value="ECO:0007669"/>
    <property type="project" value="UniProtKB-UniRule"/>
</dbReference>
<dbReference type="FunFam" id="2.30.30.100:FF:000059">
    <property type="entry name" value="Small nuclear ribonucleoprotein E"/>
    <property type="match status" value="1"/>
</dbReference>
<dbReference type="Ensembl" id="ENSPCOT00000042296.1">
    <property type="protein sequence ID" value="ENSPCOP00000031341.1"/>
    <property type="gene ID" value="ENSPCOG00000028436.1"/>
</dbReference>
<name>A0A2K6GYK4_PROCO</name>
<dbReference type="GO" id="GO:0000387">
    <property type="term" value="P:spliceosomal snRNP assembly"/>
    <property type="evidence" value="ECO:0007669"/>
    <property type="project" value="UniProtKB-UniRule"/>
</dbReference>
<dbReference type="SUPFAM" id="SSF50182">
    <property type="entry name" value="Sm-like ribonucleoproteins"/>
    <property type="match status" value="1"/>
</dbReference>
<organism evidence="14 15">
    <name type="scientific">Propithecus coquereli</name>
    <name type="common">Coquerel's sifaka</name>
    <name type="synonym">Propithecus verreauxi coquereli</name>
    <dbReference type="NCBI Taxonomy" id="379532"/>
    <lineage>
        <taxon>Eukaryota</taxon>
        <taxon>Metazoa</taxon>
        <taxon>Chordata</taxon>
        <taxon>Craniata</taxon>
        <taxon>Vertebrata</taxon>
        <taxon>Euteleostomi</taxon>
        <taxon>Mammalia</taxon>
        <taxon>Eutheria</taxon>
        <taxon>Euarchontoglires</taxon>
        <taxon>Primates</taxon>
        <taxon>Strepsirrhini</taxon>
        <taxon>Lemuriformes</taxon>
        <taxon>Indriidae</taxon>
        <taxon>Propithecus</taxon>
    </lineage>
</organism>
<accession>A0A2K6GYK4</accession>
<keyword evidence="8 13" id="KW-0508">mRNA splicing</keyword>
<dbReference type="STRING" id="379532.ENSPCOP00000031341"/>
<evidence type="ECO:0000256" key="7">
    <source>
        <dbReference type="ARBA" id="ARBA00022884"/>
    </source>
</evidence>
<keyword evidence="15" id="KW-1185">Reference proteome</keyword>
<dbReference type="Gene3D" id="2.30.30.100">
    <property type="match status" value="1"/>
</dbReference>
<evidence type="ECO:0000256" key="5">
    <source>
        <dbReference type="ARBA" id="ARBA00022664"/>
    </source>
</evidence>
<dbReference type="GO" id="GO:0005687">
    <property type="term" value="C:U4 snRNP"/>
    <property type="evidence" value="ECO:0007669"/>
    <property type="project" value="UniProtKB-UniRule"/>
</dbReference>
<evidence type="ECO:0000256" key="1">
    <source>
        <dbReference type="ARBA" id="ARBA00004123"/>
    </source>
</evidence>
<reference evidence="14" key="2">
    <citation type="submission" date="2025-09" db="UniProtKB">
        <authorList>
            <consortium name="Ensembl"/>
        </authorList>
    </citation>
    <scope>IDENTIFICATION</scope>
</reference>
<keyword evidence="4" id="KW-0963">Cytoplasm</keyword>
<dbReference type="GO" id="GO:0005681">
    <property type="term" value="C:spliceosomal complex"/>
    <property type="evidence" value="ECO:0007669"/>
    <property type="project" value="UniProtKB-KW"/>
</dbReference>
<evidence type="ECO:0000256" key="6">
    <source>
        <dbReference type="ARBA" id="ARBA00022728"/>
    </source>
</evidence>
<sequence length="85" mass="10147">MAYHGQGQKVQKVVMQPINPIFRYLQNRSQIQMWLYEQVNMRIESCIIDFDEYTNFIHSKTTPKKQLDWIMLKGVNITLLQNVSN</sequence>
<dbReference type="GeneTree" id="ENSGT00390000012818"/>